<dbReference type="Pfam" id="PF00132">
    <property type="entry name" value="Hexapep"/>
    <property type="match status" value="1"/>
</dbReference>
<keyword evidence="3" id="KW-0808">Transferase</keyword>
<evidence type="ECO:0000313" key="8">
    <source>
        <dbReference type="EMBL" id="GAA4452695.1"/>
    </source>
</evidence>
<keyword evidence="5" id="KW-0220">Diaminopimelate biosynthesis</keyword>
<comment type="caution">
    <text evidence="8">The sequence shown here is derived from an EMBL/GenBank/DDBJ whole genome shotgun (WGS) entry which is preliminary data.</text>
</comment>
<protein>
    <recommendedName>
        <fullName evidence="10">Acyltransferase</fullName>
    </recommendedName>
</protein>
<reference evidence="9" key="1">
    <citation type="journal article" date="2019" name="Int. J. Syst. Evol. Microbiol.">
        <title>The Global Catalogue of Microorganisms (GCM) 10K type strain sequencing project: providing services to taxonomists for standard genome sequencing and annotation.</title>
        <authorList>
            <consortium name="The Broad Institute Genomics Platform"/>
            <consortium name="The Broad Institute Genome Sequencing Center for Infectious Disease"/>
            <person name="Wu L."/>
            <person name="Ma J."/>
        </authorList>
    </citation>
    <scope>NUCLEOTIDE SEQUENCE [LARGE SCALE GENOMIC DNA]</scope>
    <source>
        <strain evidence="9">JCM 17927</strain>
    </source>
</reference>
<gene>
    <name evidence="8" type="ORF">GCM10023189_16520</name>
</gene>
<dbReference type="EMBL" id="BAABHD010000022">
    <property type="protein sequence ID" value="GAA4452695.1"/>
    <property type="molecule type" value="Genomic_DNA"/>
</dbReference>
<dbReference type="InterPro" id="IPR011004">
    <property type="entry name" value="Trimer_LpxA-like_sf"/>
</dbReference>
<keyword evidence="2" id="KW-0028">Amino-acid biosynthesis</keyword>
<organism evidence="8 9">
    <name type="scientific">Nibrella saemangeumensis</name>
    <dbReference type="NCBI Taxonomy" id="1084526"/>
    <lineage>
        <taxon>Bacteria</taxon>
        <taxon>Pseudomonadati</taxon>
        <taxon>Bacteroidota</taxon>
        <taxon>Cytophagia</taxon>
        <taxon>Cytophagales</taxon>
        <taxon>Spirosomataceae</taxon>
        <taxon>Nibrella</taxon>
    </lineage>
</organism>
<evidence type="ECO:0008006" key="10">
    <source>
        <dbReference type="Google" id="ProtNLM"/>
    </source>
</evidence>
<evidence type="ECO:0000256" key="5">
    <source>
        <dbReference type="ARBA" id="ARBA00022915"/>
    </source>
</evidence>
<evidence type="ECO:0000256" key="6">
    <source>
        <dbReference type="ARBA" id="ARBA00023154"/>
    </source>
</evidence>
<evidence type="ECO:0000313" key="9">
    <source>
        <dbReference type="Proteomes" id="UP001501175"/>
    </source>
</evidence>
<dbReference type="PANTHER" id="PTHR43300">
    <property type="entry name" value="ACETYLTRANSFERASE"/>
    <property type="match status" value="1"/>
</dbReference>
<evidence type="ECO:0000256" key="2">
    <source>
        <dbReference type="ARBA" id="ARBA00022605"/>
    </source>
</evidence>
<dbReference type="SUPFAM" id="SSF51161">
    <property type="entry name" value="Trimeric LpxA-like enzymes"/>
    <property type="match status" value="1"/>
</dbReference>
<evidence type="ECO:0000256" key="4">
    <source>
        <dbReference type="ARBA" id="ARBA00022737"/>
    </source>
</evidence>
<keyword evidence="6" id="KW-0457">Lysine biosynthesis</keyword>
<dbReference type="InterPro" id="IPR001451">
    <property type="entry name" value="Hexapep"/>
</dbReference>
<dbReference type="PANTHER" id="PTHR43300:SF10">
    <property type="entry name" value="2,3,4,5-TETRAHYDROPYRIDINE-2,6-DICARBOXYLATE N-ACETYLTRANSFERASE"/>
    <property type="match status" value="1"/>
</dbReference>
<dbReference type="Proteomes" id="UP001501175">
    <property type="component" value="Unassembled WGS sequence"/>
</dbReference>
<evidence type="ECO:0000256" key="3">
    <source>
        <dbReference type="ARBA" id="ARBA00022679"/>
    </source>
</evidence>
<sequence>MHKNLAQPVVESSTGEVFIEGDWFPNPLPPNIVLEEMAYPDTSYSFTTFFSEKPVGFSLGYASGNYGHGIFTTGKNGEIRVGRFVVLQCTRIISNRLVTIHDHCMFSWGSVITDSWVTERTQSPAIRRQMLEAAAHSPNRHLESIDPQPVVIEENVWVGFEAVILPGVTIGRGAIIGCKTIVTEDVPPYAVVVGNPGRIIRFLEPTDTPENRQKAFAMLN</sequence>
<accession>A0ABP8MM54</accession>
<keyword evidence="4" id="KW-0677">Repeat</keyword>
<dbReference type="PROSITE" id="PS00101">
    <property type="entry name" value="HEXAPEP_TRANSFERASES"/>
    <property type="match status" value="1"/>
</dbReference>
<dbReference type="InterPro" id="IPR018357">
    <property type="entry name" value="Hexapep_transf_CS"/>
</dbReference>
<keyword evidence="7" id="KW-0012">Acyltransferase</keyword>
<evidence type="ECO:0000256" key="7">
    <source>
        <dbReference type="ARBA" id="ARBA00023315"/>
    </source>
</evidence>
<dbReference type="InterPro" id="IPR050179">
    <property type="entry name" value="Trans_hexapeptide_repeat"/>
</dbReference>
<comment type="similarity">
    <text evidence="1">Belongs to the transferase hexapeptide repeat family.</text>
</comment>
<dbReference type="Gene3D" id="2.160.10.10">
    <property type="entry name" value="Hexapeptide repeat proteins"/>
    <property type="match status" value="1"/>
</dbReference>
<evidence type="ECO:0000256" key="1">
    <source>
        <dbReference type="ARBA" id="ARBA00007274"/>
    </source>
</evidence>
<proteinExistence type="inferred from homology"/>
<dbReference type="RefSeq" id="WP_345242439.1">
    <property type="nucleotide sequence ID" value="NZ_BAABHD010000022.1"/>
</dbReference>
<keyword evidence="9" id="KW-1185">Reference proteome</keyword>
<name>A0ABP8MM54_9BACT</name>
<dbReference type="CDD" id="cd04647">
    <property type="entry name" value="LbH_MAT_like"/>
    <property type="match status" value="1"/>
</dbReference>